<evidence type="ECO:0000256" key="2">
    <source>
        <dbReference type="SAM" id="Phobius"/>
    </source>
</evidence>
<feature type="transmembrane region" description="Helical" evidence="2">
    <location>
        <begin position="36"/>
        <end position="54"/>
    </location>
</feature>
<keyword evidence="2" id="KW-0812">Transmembrane</keyword>
<keyword evidence="2" id="KW-1133">Transmembrane helix</keyword>
<comment type="caution">
    <text evidence="4">The sequence shown here is derived from an EMBL/GenBank/DDBJ whole genome shotgun (WGS) entry which is preliminary data.</text>
</comment>
<dbReference type="Proteomes" id="UP000479756">
    <property type="component" value="Unassembled WGS sequence"/>
</dbReference>
<feature type="domain" description="EamA" evidence="3">
    <location>
        <begin position="219"/>
        <end position="294"/>
    </location>
</feature>
<dbReference type="Pfam" id="PF00892">
    <property type="entry name" value="EamA"/>
    <property type="match status" value="1"/>
</dbReference>
<comment type="similarity">
    <text evidence="1">Belongs to the EamA transporter family.</text>
</comment>
<feature type="transmembrane region" description="Helical" evidence="2">
    <location>
        <begin position="143"/>
        <end position="165"/>
    </location>
</feature>
<evidence type="ECO:0000313" key="4">
    <source>
        <dbReference type="EMBL" id="NEM89769.1"/>
    </source>
</evidence>
<dbReference type="RefSeq" id="WP_163471348.1">
    <property type="nucleotide sequence ID" value="NZ_JAAGWZ010000001.1"/>
</dbReference>
<feature type="transmembrane region" description="Helical" evidence="2">
    <location>
        <begin position="66"/>
        <end position="86"/>
    </location>
</feature>
<feature type="transmembrane region" description="Helical" evidence="2">
    <location>
        <begin position="222"/>
        <end position="244"/>
    </location>
</feature>
<feature type="transmembrane region" description="Helical" evidence="2">
    <location>
        <begin position="250"/>
        <end position="271"/>
    </location>
</feature>
<sequence>MVLVVVLSLSAALVYGASDFLGGAAAKRLNVVSATTLNYALAAVVILLALPFVGGRWSGGAVSSGAIGGVLAIVGLLAFYAVLAIGPMSLLSPLIALIQATVPIAIAAFSGQGLSALAWVAIGVAVIAIVLISPPRVEGTVRITPRAAVLAVFSGIALGFSLVALDAAPIDSGIVPALWEIIVGLGVLAILLAGLRLTRGRLSGPLVETAARDHAPGSARRAWLASAASGALLGAANCFIVIALHLGDLAVVAVLITTYPVATVVLAATVFRERIAPVQVVGIVLVIAAALLLSAV</sequence>
<evidence type="ECO:0000256" key="1">
    <source>
        <dbReference type="ARBA" id="ARBA00007362"/>
    </source>
</evidence>
<dbReference type="Gene3D" id="1.10.3730.20">
    <property type="match status" value="1"/>
</dbReference>
<gene>
    <name evidence="4" type="ORF">G3T37_00180</name>
</gene>
<dbReference type="AlphaFoldDB" id="A0A7C9PL23"/>
<feature type="transmembrane region" description="Helical" evidence="2">
    <location>
        <begin position="177"/>
        <end position="195"/>
    </location>
</feature>
<reference evidence="4 5" key="1">
    <citation type="journal article" date="2014" name="Int. J. Syst. Evol. Microbiol.">
        <title>Description of Galbitalea soli gen. nov., sp. nov., and Frondihabitans sucicola sp. nov.</title>
        <authorList>
            <person name="Kim S.J."/>
            <person name="Lim J.M."/>
            <person name="Ahn J.H."/>
            <person name="Weon H.Y."/>
            <person name="Hamada M."/>
            <person name="Suzuki K."/>
            <person name="Ahn T.Y."/>
            <person name="Kwon S.W."/>
        </authorList>
    </citation>
    <scope>NUCLEOTIDE SEQUENCE [LARGE SCALE GENOMIC DNA]</scope>
    <source>
        <strain evidence="4 5">NBRC 108727</strain>
    </source>
</reference>
<dbReference type="GO" id="GO:0016020">
    <property type="term" value="C:membrane"/>
    <property type="evidence" value="ECO:0007669"/>
    <property type="project" value="InterPro"/>
</dbReference>
<dbReference type="InterPro" id="IPR037185">
    <property type="entry name" value="EmrE-like"/>
</dbReference>
<dbReference type="InterPro" id="IPR000620">
    <property type="entry name" value="EamA_dom"/>
</dbReference>
<organism evidence="4 5">
    <name type="scientific">Galbitalea soli</name>
    <dbReference type="NCBI Taxonomy" id="1268042"/>
    <lineage>
        <taxon>Bacteria</taxon>
        <taxon>Bacillati</taxon>
        <taxon>Actinomycetota</taxon>
        <taxon>Actinomycetes</taxon>
        <taxon>Micrococcales</taxon>
        <taxon>Microbacteriaceae</taxon>
        <taxon>Galbitalea</taxon>
    </lineage>
</organism>
<keyword evidence="2" id="KW-0472">Membrane</keyword>
<dbReference type="SUPFAM" id="SSF103481">
    <property type="entry name" value="Multidrug resistance efflux transporter EmrE"/>
    <property type="match status" value="1"/>
</dbReference>
<accession>A0A7C9PL23</accession>
<protein>
    <submittedName>
        <fullName evidence="4">DMT family transporter</fullName>
    </submittedName>
</protein>
<dbReference type="EMBL" id="JAAGWZ010000001">
    <property type="protein sequence ID" value="NEM89769.1"/>
    <property type="molecule type" value="Genomic_DNA"/>
</dbReference>
<evidence type="ECO:0000259" key="3">
    <source>
        <dbReference type="Pfam" id="PF00892"/>
    </source>
</evidence>
<name>A0A7C9PL23_9MICO</name>
<feature type="transmembrane region" description="Helical" evidence="2">
    <location>
        <begin position="106"/>
        <end position="131"/>
    </location>
</feature>
<keyword evidence="5" id="KW-1185">Reference proteome</keyword>
<evidence type="ECO:0000313" key="5">
    <source>
        <dbReference type="Proteomes" id="UP000479756"/>
    </source>
</evidence>
<proteinExistence type="inferred from homology"/>
<feature type="transmembrane region" description="Helical" evidence="2">
    <location>
        <begin position="278"/>
        <end position="295"/>
    </location>
</feature>